<reference evidence="1" key="1">
    <citation type="submission" date="2020-05" db="EMBL/GenBank/DDBJ databases">
        <title>Large-scale comparative analyses of tick genomes elucidate their genetic diversity and vector capacities.</title>
        <authorList>
            <person name="Jia N."/>
            <person name="Wang J."/>
            <person name="Shi W."/>
            <person name="Du L."/>
            <person name="Sun Y."/>
            <person name="Zhan W."/>
            <person name="Jiang J."/>
            <person name="Wang Q."/>
            <person name="Zhang B."/>
            <person name="Ji P."/>
            <person name="Sakyi L.B."/>
            <person name="Cui X."/>
            <person name="Yuan T."/>
            <person name="Jiang B."/>
            <person name="Yang W."/>
            <person name="Lam T.T.-Y."/>
            <person name="Chang Q."/>
            <person name="Ding S."/>
            <person name="Wang X."/>
            <person name="Zhu J."/>
            <person name="Ruan X."/>
            <person name="Zhao L."/>
            <person name="Wei J."/>
            <person name="Que T."/>
            <person name="Du C."/>
            <person name="Cheng J."/>
            <person name="Dai P."/>
            <person name="Han X."/>
            <person name="Huang E."/>
            <person name="Gao Y."/>
            <person name="Liu J."/>
            <person name="Shao H."/>
            <person name="Ye R."/>
            <person name="Li L."/>
            <person name="Wei W."/>
            <person name="Wang X."/>
            <person name="Wang C."/>
            <person name="Yang T."/>
            <person name="Huo Q."/>
            <person name="Li W."/>
            <person name="Guo W."/>
            <person name="Chen H."/>
            <person name="Zhou L."/>
            <person name="Ni X."/>
            <person name="Tian J."/>
            <person name="Zhou Y."/>
            <person name="Sheng Y."/>
            <person name="Liu T."/>
            <person name="Pan Y."/>
            <person name="Xia L."/>
            <person name="Li J."/>
            <person name="Zhao F."/>
            <person name="Cao W."/>
        </authorList>
    </citation>
    <scope>NUCLEOTIDE SEQUENCE</scope>
    <source>
        <strain evidence="1">Dsil-2018</strain>
    </source>
</reference>
<accession>A0ACB8D907</accession>
<proteinExistence type="predicted"/>
<protein>
    <submittedName>
        <fullName evidence="1">Uncharacterized protein</fullName>
    </submittedName>
</protein>
<evidence type="ECO:0000313" key="2">
    <source>
        <dbReference type="Proteomes" id="UP000821865"/>
    </source>
</evidence>
<sequence>MRILAIEALRPGSDHDAYVWRTTWLRRRFQEGHIAKAGEHLLGDNGYPPEPWLLTPVPGHPPAHTAEVRYNTAHASMRSVVERCIGLLKSRFRCLQRYRALMNQTAQPTSLQRVQCCTICVLMKVTVRLMRLMMMTAATAAVTMQTVAPSHL</sequence>
<comment type="caution">
    <text evidence="1">The sequence shown here is derived from an EMBL/GenBank/DDBJ whole genome shotgun (WGS) entry which is preliminary data.</text>
</comment>
<evidence type="ECO:0000313" key="1">
    <source>
        <dbReference type="EMBL" id="KAH7960851.1"/>
    </source>
</evidence>
<name>A0ACB8D907_DERSI</name>
<dbReference type="Proteomes" id="UP000821865">
    <property type="component" value="Chromosome 3"/>
</dbReference>
<keyword evidence="2" id="KW-1185">Reference proteome</keyword>
<dbReference type="EMBL" id="CM023472">
    <property type="protein sequence ID" value="KAH7960851.1"/>
    <property type="molecule type" value="Genomic_DNA"/>
</dbReference>
<organism evidence="1 2">
    <name type="scientific">Dermacentor silvarum</name>
    <name type="common">Tick</name>
    <dbReference type="NCBI Taxonomy" id="543639"/>
    <lineage>
        <taxon>Eukaryota</taxon>
        <taxon>Metazoa</taxon>
        <taxon>Ecdysozoa</taxon>
        <taxon>Arthropoda</taxon>
        <taxon>Chelicerata</taxon>
        <taxon>Arachnida</taxon>
        <taxon>Acari</taxon>
        <taxon>Parasitiformes</taxon>
        <taxon>Ixodida</taxon>
        <taxon>Ixodoidea</taxon>
        <taxon>Ixodidae</taxon>
        <taxon>Rhipicephalinae</taxon>
        <taxon>Dermacentor</taxon>
    </lineage>
</organism>
<gene>
    <name evidence="1" type="ORF">HPB49_024010</name>
</gene>